<keyword evidence="2" id="KW-1133">Transmembrane helix</keyword>
<feature type="region of interest" description="Disordered" evidence="1">
    <location>
        <begin position="1"/>
        <end position="38"/>
    </location>
</feature>
<keyword evidence="5" id="KW-1185">Reference proteome</keyword>
<dbReference type="PANTHER" id="PTHR36834:SF1">
    <property type="entry name" value="INTEGRAL MEMBRANE PROTEIN"/>
    <property type="match status" value="1"/>
</dbReference>
<feature type="transmembrane region" description="Helical" evidence="2">
    <location>
        <begin position="178"/>
        <end position="198"/>
    </location>
</feature>
<reference evidence="5" key="1">
    <citation type="submission" date="2016-10" db="EMBL/GenBank/DDBJ databases">
        <authorList>
            <person name="Varghese N."/>
            <person name="Submissions S."/>
        </authorList>
    </citation>
    <scope>NUCLEOTIDE SEQUENCE [LARGE SCALE GENOMIC DNA]</scope>
    <source>
        <strain evidence="5">BL9</strain>
    </source>
</reference>
<feature type="domain" description="VanZ-like" evidence="3">
    <location>
        <begin position="53"/>
        <end position="195"/>
    </location>
</feature>
<evidence type="ECO:0000256" key="1">
    <source>
        <dbReference type="SAM" id="MobiDB-lite"/>
    </source>
</evidence>
<protein>
    <submittedName>
        <fullName evidence="4">VanZ like family protein</fullName>
    </submittedName>
</protein>
<feature type="transmembrane region" description="Helical" evidence="2">
    <location>
        <begin position="150"/>
        <end position="172"/>
    </location>
</feature>
<dbReference type="InterPro" id="IPR053150">
    <property type="entry name" value="Teicoplanin_resist-assoc"/>
</dbReference>
<dbReference type="STRING" id="582692.SAMN05720606_12445"/>
<proteinExistence type="predicted"/>
<dbReference type="InterPro" id="IPR006976">
    <property type="entry name" value="VanZ-like"/>
</dbReference>
<sequence>MRQNKPDEQVRQQGQKNHPKIKLFDDNQRHKNHSPHRNGINPSPLRIVWIALFVVYLYMLTKLILFKGGPMDVGLVWDRLMALLRQPDLIHTRTVNLTLFQEIKRDWHSLSVHHRSGTAIHLVGNILAFVPFGVWITGLVRHSFFAGIHVLFLSLLLSLGYEVTQLLTGMGIFDVDDLMLNTLGGMIGYVLYIVLLILNRLFTGGRSRVVVNN</sequence>
<feature type="transmembrane region" description="Helical" evidence="2">
    <location>
        <begin position="119"/>
        <end position="138"/>
    </location>
</feature>
<name>A0A1G5LF57_9BACL</name>
<feature type="compositionally biased region" description="Basic and acidic residues" evidence="1">
    <location>
        <begin position="1"/>
        <end position="10"/>
    </location>
</feature>
<gene>
    <name evidence="4" type="ORF">SAMN05720606_12445</name>
</gene>
<organism evidence="4 5">
    <name type="scientific">Paenibacillus polysaccharolyticus</name>
    <dbReference type="NCBI Taxonomy" id="582692"/>
    <lineage>
        <taxon>Bacteria</taxon>
        <taxon>Bacillati</taxon>
        <taxon>Bacillota</taxon>
        <taxon>Bacilli</taxon>
        <taxon>Bacillales</taxon>
        <taxon>Paenibacillaceae</taxon>
        <taxon>Paenibacillus</taxon>
    </lineage>
</organism>
<dbReference type="Proteomes" id="UP000198538">
    <property type="component" value="Unassembled WGS sequence"/>
</dbReference>
<dbReference type="Pfam" id="PF04892">
    <property type="entry name" value="VanZ"/>
    <property type="match status" value="1"/>
</dbReference>
<dbReference type="EMBL" id="FMVM01000024">
    <property type="protein sequence ID" value="SCZ10938.1"/>
    <property type="molecule type" value="Genomic_DNA"/>
</dbReference>
<dbReference type="RefSeq" id="WP_090924562.1">
    <property type="nucleotide sequence ID" value="NZ_FMVM01000024.1"/>
</dbReference>
<keyword evidence="2" id="KW-0472">Membrane</keyword>
<evidence type="ECO:0000313" key="4">
    <source>
        <dbReference type="EMBL" id="SCZ10938.1"/>
    </source>
</evidence>
<dbReference type="PANTHER" id="PTHR36834">
    <property type="entry name" value="MEMBRANE PROTEIN-RELATED"/>
    <property type="match status" value="1"/>
</dbReference>
<evidence type="ECO:0000256" key="2">
    <source>
        <dbReference type="SAM" id="Phobius"/>
    </source>
</evidence>
<dbReference type="AlphaFoldDB" id="A0A1G5LF57"/>
<keyword evidence="2" id="KW-0812">Transmembrane</keyword>
<feature type="transmembrane region" description="Helical" evidence="2">
    <location>
        <begin position="47"/>
        <end position="66"/>
    </location>
</feature>
<evidence type="ECO:0000259" key="3">
    <source>
        <dbReference type="Pfam" id="PF04892"/>
    </source>
</evidence>
<accession>A0A1G5LF57</accession>
<evidence type="ECO:0000313" key="5">
    <source>
        <dbReference type="Proteomes" id="UP000198538"/>
    </source>
</evidence>